<comment type="catalytic activity">
    <reaction evidence="1">
        <text>a long-chain fatty acyl-CoA + 2 NADPH + 2 H(+) = a long-chain primary fatty alcohol + 2 NADP(+) + CoA</text>
        <dbReference type="Rhea" id="RHEA:52716"/>
        <dbReference type="ChEBI" id="CHEBI:15378"/>
        <dbReference type="ChEBI" id="CHEBI:57287"/>
        <dbReference type="ChEBI" id="CHEBI:57783"/>
        <dbReference type="ChEBI" id="CHEBI:58349"/>
        <dbReference type="ChEBI" id="CHEBI:77396"/>
        <dbReference type="ChEBI" id="CHEBI:83139"/>
        <dbReference type="EC" id="1.2.1.84"/>
    </reaction>
</comment>
<comment type="function">
    <text evidence="1">Catalyzes the reduction of fatty acyl-CoA to fatty alcohols.</text>
</comment>
<dbReference type="GO" id="GO:0102965">
    <property type="term" value="F:alcohol-forming long-chain fatty acyl-CoA reductase activity"/>
    <property type="evidence" value="ECO:0007669"/>
    <property type="project" value="UniProtKB-EC"/>
</dbReference>
<keyword evidence="4" id="KW-1185">Reference proteome</keyword>
<dbReference type="SUPFAM" id="SSF51735">
    <property type="entry name" value="NAD(P)-binding Rossmann-fold domains"/>
    <property type="match status" value="1"/>
</dbReference>
<keyword evidence="1" id="KW-0560">Oxidoreductase</keyword>
<feature type="domain" description="Thioester reductase (TE)" evidence="2">
    <location>
        <begin position="10"/>
        <end position="290"/>
    </location>
</feature>
<dbReference type="InParanoid" id="A0A2K1R3A1"/>
<dbReference type="Pfam" id="PF07993">
    <property type="entry name" value="NAD_binding_4"/>
    <property type="match status" value="1"/>
</dbReference>
<dbReference type="Proteomes" id="UP000243797">
    <property type="component" value="Unassembled WGS sequence"/>
</dbReference>
<evidence type="ECO:0000313" key="3">
    <source>
        <dbReference type="EMBL" id="PNS21777.1"/>
    </source>
</evidence>
<comment type="similarity">
    <text evidence="1">Belongs to the fatty acyl-CoA reductase family.</text>
</comment>
<evidence type="ECO:0000256" key="1">
    <source>
        <dbReference type="RuleBase" id="RU363097"/>
    </source>
</evidence>
<dbReference type="GO" id="GO:0005777">
    <property type="term" value="C:peroxisome"/>
    <property type="evidence" value="ECO:0007669"/>
    <property type="project" value="TreeGrafter"/>
</dbReference>
<proteinExistence type="inferred from homology"/>
<dbReference type="InterPro" id="IPR026055">
    <property type="entry name" value="FAR"/>
</dbReference>
<dbReference type="GO" id="GO:0035336">
    <property type="term" value="P:long-chain fatty-acyl-CoA metabolic process"/>
    <property type="evidence" value="ECO:0007669"/>
    <property type="project" value="TreeGrafter"/>
</dbReference>
<comment type="caution">
    <text evidence="3">The sequence shown here is derived from an EMBL/GenBank/DDBJ whole genome shotgun (WGS) entry which is preliminary data.</text>
</comment>
<gene>
    <name evidence="3" type="ORF">CAC42_375</name>
</gene>
<dbReference type="OrthoDB" id="429813at2759"/>
<dbReference type="EC" id="1.2.1.84" evidence="1"/>
<accession>A0A2K1R3A1</accession>
<organism evidence="3 4">
    <name type="scientific">Sphaceloma murrayae</name>
    <dbReference type="NCBI Taxonomy" id="2082308"/>
    <lineage>
        <taxon>Eukaryota</taxon>
        <taxon>Fungi</taxon>
        <taxon>Dikarya</taxon>
        <taxon>Ascomycota</taxon>
        <taxon>Pezizomycotina</taxon>
        <taxon>Dothideomycetes</taxon>
        <taxon>Dothideomycetidae</taxon>
        <taxon>Myriangiales</taxon>
        <taxon>Elsinoaceae</taxon>
        <taxon>Sphaceloma</taxon>
    </lineage>
</organism>
<dbReference type="EMBL" id="NKHZ01000001">
    <property type="protein sequence ID" value="PNS21777.1"/>
    <property type="molecule type" value="Genomic_DNA"/>
</dbReference>
<evidence type="ECO:0000259" key="2">
    <source>
        <dbReference type="Pfam" id="PF07993"/>
    </source>
</evidence>
<dbReference type="GO" id="GO:0080019">
    <property type="term" value="F:alcohol-forming very long-chain fatty acyl-CoA reductase activity"/>
    <property type="evidence" value="ECO:0007669"/>
    <property type="project" value="InterPro"/>
</dbReference>
<dbReference type="PANTHER" id="PTHR11011">
    <property type="entry name" value="MALE STERILITY PROTEIN 2-RELATED"/>
    <property type="match status" value="1"/>
</dbReference>
<dbReference type="InterPro" id="IPR036291">
    <property type="entry name" value="NAD(P)-bd_dom_sf"/>
</dbReference>
<dbReference type="PANTHER" id="PTHR11011:SF45">
    <property type="entry name" value="FATTY ACYL-COA REDUCTASE CG8306-RELATED"/>
    <property type="match status" value="1"/>
</dbReference>
<keyword evidence="1" id="KW-0521">NADP</keyword>
<dbReference type="Gene3D" id="3.40.50.720">
    <property type="entry name" value="NAD(P)-binding Rossmann-like Domain"/>
    <property type="match status" value="1"/>
</dbReference>
<name>A0A2K1R3A1_9PEZI</name>
<dbReference type="STRING" id="2082308.A0A2K1R3A1"/>
<protein>
    <recommendedName>
        <fullName evidence="1">Fatty acyl-CoA reductase</fullName>
        <ecNumber evidence="1">1.2.1.84</ecNumber>
    </recommendedName>
</protein>
<keyword evidence="1" id="KW-0443">Lipid metabolism</keyword>
<dbReference type="AlphaFoldDB" id="A0A2K1R3A1"/>
<sequence length="424" mass="47595">MDFSESTLLITGASGFLGTALVHRVLLEFHAKKIFVVCRGGSSRLYQVWDKNLSPSISHLLRFSSRIHVLDGDIEKPHLGLSQQDLDLVRSEAQIFVHCASSIALRSRLARLMSPIVHATAQLAELALSSPLFKQFVYVSTAFVNSHLHDPAEATAPLIREEIYALNASDDPIETATDELERCNKMGRVLEAEAFPFAYGYAKHLTERILTILFEGCPEKLTIIRPSIIGPAERHPYPGYEVAGKAPLTTLAAGLILEPGRSFRVASPFLDPMTDSFVDEVPVDVVVNRIIAYLLLRKSGIFHAVTGLANTPTFGSVWQEVVRHRVLPWTLRIKWQRVDWHSKSLHAFAQIYVVLGTALGFDDSRSHAIWSTMSDEMRRKLPLFTTRKQAEIHLRKPAIQENVAMLLRLKNYPPWIIQCLSSIF</sequence>
<keyword evidence="1" id="KW-0444">Lipid biosynthesis</keyword>
<evidence type="ECO:0000313" key="4">
    <source>
        <dbReference type="Proteomes" id="UP000243797"/>
    </source>
</evidence>
<dbReference type="InterPro" id="IPR013120">
    <property type="entry name" value="FAR_NAD-bd"/>
</dbReference>
<reference evidence="3 4" key="1">
    <citation type="submission" date="2017-06" db="EMBL/GenBank/DDBJ databases">
        <title>Draft genome sequence of a variant of Elsinoe murrayae.</title>
        <authorList>
            <person name="Cheng Q."/>
        </authorList>
    </citation>
    <scope>NUCLEOTIDE SEQUENCE [LARGE SCALE GENOMIC DNA]</scope>
    <source>
        <strain evidence="3 4">CQ-2017a</strain>
    </source>
</reference>